<organism evidence="1 2">
    <name type="scientific">Candidatus Neomicrothrix subdominans</name>
    <dbReference type="NCBI Taxonomy" id="2954438"/>
    <lineage>
        <taxon>Bacteria</taxon>
        <taxon>Bacillati</taxon>
        <taxon>Actinomycetota</taxon>
        <taxon>Acidimicrobiia</taxon>
        <taxon>Acidimicrobiales</taxon>
        <taxon>Microthrixaceae</taxon>
        <taxon>Candidatus Neomicrothrix</taxon>
    </lineage>
</organism>
<dbReference type="AlphaFoldDB" id="A0A936NFS4"/>
<dbReference type="EMBL" id="JADJZA010000008">
    <property type="protein sequence ID" value="MBK9298114.1"/>
    <property type="molecule type" value="Genomic_DNA"/>
</dbReference>
<sequence>MNDDPSDDSTTGPTTAAHPRYRCTTCGNLTRFDVVATRRTREFHHYSVGGDLTVEQTETLDEEVESVSCRWCSSPAGVVTVDASDG</sequence>
<gene>
    <name evidence="1" type="ORF">IPN02_15025</name>
</gene>
<evidence type="ECO:0000313" key="1">
    <source>
        <dbReference type="EMBL" id="MBK9298114.1"/>
    </source>
</evidence>
<accession>A0A936NFS4</accession>
<name>A0A936NFS4_9ACTN</name>
<evidence type="ECO:0000313" key="2">
    <source>
        <dbReference type="Proteomes" id="UP000727993"/>
    </source>
</evidence>
<proteinExistence type="predicted"/>
<dbReference type="Proteomes" id="UP000727993">
    <property type="component" value="Unassembled WGS sequence"/>
</dbReference>
<comment type="caution">
    <text evidence="1">The sequence shown here is derived from an EMBL/GenBank/DDBJ whole genome shotgun (WGS) entry which is preliminary data.</text>
</comment>
<protein>
    <submittedName>
        <fullName evidence="1">Uncharacterized protein</fullName>
    </submittedName>
</protein>
<reference evidence="1 2" key="1">
    <citation type="submission" date="2020-10" db="EMBL/GenBank/DDBJ databases">
        <title>Connecting structure to function with the recovery of over 1000 high-quality activated sludge metagenome-assembled genomes encoding full-length rRNA genes using long-read sequencing.</title>
        <authorList>
            <person name="Singleton C.M."/>
            <person name="Petriglieri F."/>
            <person name="Kristensen J.M."/>
            <person name="Kirkegaard R.H."/>
            <person name="Michaelsen T.Y."/>
            <person name="Andersen M.H."/>
            <person name="Karst S.M."/>
            <person name="Dueholm M.S."/>
            <person name="Nielsen P.H."/>
            <person name="Albertsen M."/>
        </authorList>
    </citation>
    <scope>NUCLEOTIDE SEQUENCE [LARGE SCALE GENOMIC DNA]</scope>
    <source>
        <strain evidence="1">Lyne_18-Q3-R50-59_MAXAC.006</strain>
    </source>
</reference>